<dbReference type="EMBL" id="QSSQ01000002">
    <property type="protein sequence ID" value="RGM07824.1"/>
    <property type="molecule type" value="Genomic_DNA"/>
</dbReference>
<evidence type="ECO:0000313" key="10">
    <source>
        <dbReference type="Proteomes" id="UP000261257"/>
    </source>
</evidence>
<dbReference type="InterPro" id="IPR001851">
    <property type="entry name" value="ABC_transp_permease"/>
</dbReference>
<evidence type="ECO:0000256" key="1">
    <source>
        <dbReference type="ARBA" id="ARBA00004651"/>
    </source>
</evidence>
<keyword evidence="3 6" id="KW-0812">Transmembrane</keyword>
<dbReference type="RefSeq" id="WP_055654490.1">
    <property type="nucleotide sequence ID" value="NZ_CABIXC010000004.1"/>
</dbReference>
<evidence type="ECO:0000256" key="6">
    <source>
        <dbReference type="SAM" id="Phobius"/>
    </source>
</evidence>
<dbReference type="PANTHER" id="PTHR43370:SF1">
    <property type="entry name" value="GUANOSINE ABC TRANSPORTER PERMEASE PROTEIN NUPQ"/>
    <property type="match status" value="1"/>
</dbReference>
<dbReference type="CDD" id="cd06580">
    <property type="entry name" value="TM_PBP1_transp_TpRbsC_like"/>
    <property type="match status" value="1"/>
</dbReference>
<keyword evidence="5 6" id="KW-0472">Membrane</keyword>
<dbReference type="Proteomes" id="UP000261257">
    <property type="component" value="Unassembled WGS sequence"/>
</dbReference>
<feature type="transmembrane region" description="Helical" evidence="6">
    <location>
        <begin position="99"/>
        <end position="121"/>
    </location>
</feature>
<keyword evidence="2" id="KW-1003">Cell membrane</keyword>
<feature type="transmembrane region" description="Helical" evidence="6">
    <location>
        <begin position="198"/>
        <end position="220"/>
    </location>
</feature>
<evidence type="ECO:0000256" key="3">
    <source>
        <dbReference type="ARBA" id="ARBA00022692"/>
    </source>
</evidence>
<sequence length="311" mass="32834">MNILSMTFIVGLLTATVRMMVPILLSALGETYSERAGILNIGLEGIMLISAFCAFLGSYYFNSAAVGVLFGAASGLLVGLVAAFLSVTLQINQMISGIALNMAAAGLTSFFYRVMFGVLPIPPQAKSLPVLEIPVLKNIPFLGEILFQHNILVYAAFILVPVSSIILYKTSFGLKIRAVGENPKAVDTVGVSVNGVRYSAVCICGLLTGLAGTCLTIGQLNMFMDNISAGRGFIALAAVIFGKWNPKGVLFASVIFAFADALQLRLQSLGFQIPYQFLVMLPYVLTVVALAGVVGRSKGPAALGKAYSKEG</sequence>
<keyword evidence="4 6" id="KW-1133">Transmembrane helix</keyword>
<dbReference type="GO" id="GO:0022857">
    <property type="term" value="F:transmembrane transporter activity"/>
    <property type="evidence" value="ECO:0007669"/>
    <property type="project" value="InterPro"/>
</dbReference>
<feature type="transmembrane region" description="Helical" evidence="6">
    <location>
        <begin position="6"/>
        <end position="29"/>
    </location>
</feature>
<feature type="transmembrane region" description="Helical" evidence="6">
    <location>
        <begin position="67"/>
        <end position="87"/>
    </location>
</feature>
<evidence type="ECO:0000313" key="8">
    <source>
        <dbReference type="EMBL" id="RGM07824.1"/>
    </source>
</evidence>
<dbReference type="AlphaFoldDB" id="A0A174CKI7"/>
<name>A0A174CKI7_9FIRM</name>
<dbReference type="Proteomes" id="UP000095651">
    <property type="component" value="Unassembled WGS sequence"/>
</dbReference>
<evidence type="ECO:0000256" key="5">
    <source>
        <dbReference type="ARBA" id="ARBA00023136"/>
    </source>
</evidence>
<protein>
    <submittedName>
        <fullName evidence="8">ABC transporter permease</fullName>
    </submittedName>
    <submittedName>
        <fullName evidence="7">Ribose transport system permease protein rbsC</fullName>
    </submittedName>
</protein>
<evidence type="ECO:0000313" key="9">
    <source>
        <dbReference type="Proteomes" id="UP000095651"/>
    </source>
</evidence>
<feature type="transmembrane region" description="Helical" evidence="6">
    <location>
        <begin position="41"/>
        <end position="61"/>
    </location>
</feature>
<comment type="subcellular location">
    <subcellularLocation>
        <location evidence="1">Cell membrane</location>
        <topology evidence="1">Multi-pass membrane protein</topology>
    </subcellularLocation>
</comment>
<dbReference type="PANTHER" id="PTHR43370">
    <property type="entry name" value="SUGAR ABC TRANSPORTER INTEGRAL MEMBRANE PROTEIN-RELATED"/>
    <property type="match status" value="1"/>
</dbReference>
<gene>
    <name evidence="7" type="primary">rbsC_3</name>
    <name evidence="8" type="ORF">DXC39_04945</name>
    <name evidence="7" type="ORF">ERS852407_01894</name>
</gene>
<proteinExistence type="predicted"/>
<dbReference type="Pfam" id="PF02653">
    <property type="entry name" value="BPD_transp_2"/>
    <property type="match status" value="1"/>
</dbReference>
<evidence type="ECO:0000256" key="2">
    <source>
        <dbReference type="ARBA" id="ARBA00022475"/>
    </source>
</evidence>
<feature type="transmembrane region" description="Helical" evidence="6">
    <location>
        <begin position="151"/>
        <end position="168"/>
    </location>
</feature>
<dbReference type="GO" id="GO:0005886">
    <property type="term" value="C:plasma membrane"/>
    <property type="evidence" value="ECO:0007669"/>
    <property type="project" value="UniProtKB-SubCell"/>
</dbReference>
<accession>A0A174CKI7</accession>
<evidence type="ECO:0000256" key="4">
    <source>
        <dbReference type="ARBA" id="ARBA00022989"/>
    </source>
</evidence>
<reference evidence="7 9" key="1">
    <citation type="submission" date="2015-09" db="EMBL/GenBank/DDBJ databases">
        <authorList>
            <consortium name="Pathogen Informatics"/>
        </authorList>
    </citation>
    <scope>NUCLEOTIDE SEQUENCE [LARGE SCALE GENOMIC DNA]</scope>
    <source>
        <strain evidence="7 9">2789STDY5608850</strain>
    </source>
</reference>
<evidence type="ECO:0000313" key="7">
    <source>
        <dbReference type="EMBL" id="CUO12086.1"/>
    </source>
</evidence>
<dbReference type="EMBL" id="CYZE01000004">
    <property type="protein sequence ID" value="CUO12086.1"/>
    <property type="molecule type" value="Genomic_DNA"/>
</dbReference>
<organism evidence="7 9">
    <name type="scientific">Hungatella hathewayi</name>
    <dbReference type="NCBI Taxonomy" id="154046"/>
    <lineage>
        <taxon>Bacteria</taxon>
        <taxon>Bacillati</taxon>
        <taxon>Bacillota</taxon>
        <taxon>Clostridia</taxon>
        <taxon>Lachnospirales</taxon>
        <taxon>Lachnospiraceae</taxon>
        <taxon>Hungatella</taxon>
    </lineage>
</organism>
<feature type="transmembrane region" description="Helical" evidence="6">
    <location>
        <begin position="273"/>
        <end position="295"/>
    </location>
</feature>
<reference evidence="8 10" key="2">
    <citation type="submission" date="2018-08" db="EMBL/GenBank/DDBJ databases">
        <title>A genome reference for cultivated species of the human gut microbiota.</title>
        <authorList>
            <person name="Zou Y."/>
            <person name="Xue W."/>
            <person name="Luo G."/>
        </authorList>
    </citation>
    <scope>NUCLEOTIDE SEQUENCE [LARGE SCALE GENOMIC DNA]</scope>
    <source>
        <strain evidence="8 10">TF05-11AC</strain>
    </source>
</reference>